<dbReference type="InterPro" id="IPR016161">
    <property type="entry name" value="Ald_DH/histidinol_DH"/>
</dbReference>
<dbReference type="GO" id="GO:0004029">
    <property type="term" value="F:aldehyde dehydrogenase (NAD+) activity"/>
    <property type="evidence" value="ECO:0007669"/>
    <property type="project" value="InterPro"/>
</dbReference>
<dbReference type="Proteomes" id="UP000267096">
    <property type="component" value="Unassembled WGS sequence"/>
</dbReference>
<feature type="domain" description="Aldehyde dehydrogenase" evidence="4">
    <location>
        <begin position="59"/>
        <end position="234"/>
    </location>
</feature>
<name>A0A0M3K6W4_ANISI</name>
<dbReference type="InterPro" id="IPR015590">
    <property type="entry name" value="Aldehyde_DH_dom"/>
</dbReference>
<proteinExistence type="inferred from homology"/>
<dbReference type="InterPro" id="IPR044638">
    <property type="entry name" value="ALDH7A1-like"/>
</dbReference>
<keyword evidence="2" id="KW-0560">Oxidoreductase</keyword>
<keyword evidence="6" id="KW-1185">Reference proteome</keyword>
<comment type="similarity">
    <text evidence="1">Belongs to the aldehyde dehydrogenase family.</text>
</comment>
<evidence type="ECO:0000313" key="7">
    <source>
        <dbReference type="WBParaSite" id="ASIM_0001670501-mRNA-1"/>
    </source>
</evidence>
<dbReference type="Gene3D" id="3.40.605.10">
    <property type="entry name" value="Aldehyde Dehydrogenase, Chain A, domain 1"/>
    <property type="match status" value="1"/>
</dbReference>
<accession>A0A0M3K6W4</accession>
<organism evidence="7">
    <name type="scientific">Anisakis simplex</name>
    <name type="common">Herring worm</name>
    <dbReference type="NCBI Taxonomy" id="6269"/>
    <lineage>
        <taxon>Eukaryota</taxon>
        <taxon>Metazoa</taxon>
        <taxon>Ecdysozoa</taxon>
        <taxon>Nematoda</taxon>
        <taxon>Chromadorea</taxon>
        <taxon>Rhabditida</taxon>
        <taxon>Spirurina</taxon>
        <taxon>Ascaridomorpha</taxon>
        <taxon>Ascaridoidea</taxon>
        <taxon>Anisakidae</taxon>
        <taxon>Anisakis</taxon>
        <taxon>Anisakis simplex complex</taxon>
    </lineage>
</organism>
<reference evidence="7" key="1">
    <citation type="submission" date="2017-02" db="UniProtKB">
        <authorList>
            <consortium name="WormBaseParasite"/>
        </authorList>
    </citation>
    <scope>IDENTIFICATION</scope>
</reference>
<evidence type="ECO:0000313" key="5">
    <source>
        <dbReference type="EMBL" id="VDK56885.1"/>
    </source>
</evidence>
<evidence type="ECO:0000256" key="3">
    <source>
        <dbReference type="ARBA" id="ARBA00023027"/>
    </source>
</evidence>
<dbReference type="PANTHER" id="PTHR43521:SF1">
    <property type="entry name" value="ALPHA-AMINOADIPIC SEMIALDEHYDE DEHYDROGENASE"/>
    <property type="match status" value="1"/>
</dbReference>
<dbReference type="OrthoDB" id="310895at2759"/>
<reference evidence="5 6" key="2">
    <citation type="submission" date="2018-11" db="EMBL/GenBank/DDBJ databases">
        <authorList>
            <consortium name="Pathogen Informatics"/>
        </authorList>
    </citation>
    <scope>NUCLEOTIDE SEQUENCE [LARGE SCALE GENOMIC DNA]</scope>
</reference>
<evidence type="ECO:0000256" key="1">
    <source>
        <dbReference type="ARBA" id="ARBA00009986"/>
    </source>
</evidence>
<dbReference type="PANTHER" id="PTHR43521">
    <property type="entry name" value="ALPHA-AMINOADIPIC SEMIALDEHYDE DEHYDROGENASE"/>
    <property type="match status" value="1"/>
</dbReference>
<evidence type="ECO:0000313" key="6">
    <source>
        <dbReference type="Proteomes" id="UP000267096"/>
    </source>
</evidence>
<dbReference type="Pfam" id="PF00171">
    <property type="entry name" value="Aldedh"/>
    <property type="match status" value="1"/>
</dbReference>
<dbReference type="WBParaSite" id="ASIM_0001670501-mRNA-1">
    <property type="protein sequence ID" value="ASIM_0001670501-mRNA-1"/>
    <property type="gene ID" value="ASIM_0001670501"/>
</dbReference>
<evidence type="ECO:0000256" key="2">
    <source>
        <dbReference type="ARBA" id="ARBA00023002"/>
    </source>
</evidence>
<sequence>MQRVLAWSSLRSVELLAVKRLMSSHSASMLITNPRYSFLKELGLNENNAGVFNGEWRASGKVIESVCPANNQPIANVQTGTTEDYERAVKSAVTAYQCWADMPAPKRGEIVRQIGDELRKQLDNLGKLVSLEMGKILPEGIGEVQEYIDICDYAVGLSRTMAGQVLPSERDGHMLIEQWNPLGVIGIISAFNFPCAVYGWNNAIALACGNAVLWKPAPSTPLTSIAIIKLIEKVLKSNKIPAVSFTGSTAVGQIIGQQVQSRFGK</sequence>
<keyword evidence="3" id="KW-0520">NAD</keyword>
<dbReference type="SUPFAM" id="SSF53720">
    <property type="entry name" value="ALDH-like"/>
    <property type="match status" value="1"/>
</dbReference>
<dbReference type="EMBL" id="UYRR01032815">
    <property type="protein sequence ID" value="VDK56885.1"/>
    <property type="molecule type" value="Genomic_DNA"/>
</dbReference>
<dbReference type="InterPro" id="IPR016162">
    <property type="entry name" value="Ald_DH_N"/>
</dbReference>
<protein>
    <submittedName>
        <fullName evidence="7">Aldedh domain-containing protein</fullName>
    </submittedName>
</protein>
<evidence type="ECO:0000259" key="4">
    <source>
        <dbReference type="Pfam" id="PF00171"/>
    </source>
</evidence>
<gene>
    <name evidence="5" type="ORF">ASIM_LOCUS16112</name>
</gene>
<dbReference type="AlphaFoldDB" id="A0A0M3K6W4"/>